<dbReference type="PANTHER" id="PTHR12835:SF5">
    <property type="entry name" value="BIOTIN--PROTEIN LIGASE"/>
    <property type="match status" value="1"/>
</dbReference>
<keyword evidence="1 8" id="KW-0436">Ligase</keyword>
<evidence type="ECO:0000256" key="6">
    <source>
        <dbReference type="ARBA" id="ARBA00047846"/>
    </source>
</evidence>
<dbReference type="EC" id="6.3.4.15" evidence="5"/>
<protein>
    <recommendedName>
        <fullName evidence="5">biotin--[biotin carboxyl-carrier protein] ligase</fullName>
        <ecNumber evidence="5">6.3.4.15</ecNumber>
    </recommendedName>
</protein>
<comment type="caution">
    <text evidence="8">The sequence shown here is derived from an EMBL/GenBank/DDBJ whole genome shotgun (WGS) entry which is preliminary data.</text>
</comment>
<evidence type="ECO:0000313" key="8">
    <source>
        <dbReference type="EMBL" id="MFC6036261.1"/>
    </source>
</evidence>
<gene>
    <name evidence="8" type="ORF">ACFMB1_11955</name>
</gene>
<dbReference type="SUPFAM" id="SSF50037">
    <property type="entry name" value="C-terminal domain of transcriptional repressors"/>
    <property type="match status" value="1"/>
</dbReference>
<dbReference type="PANTHER" id="PTHR12835">
    <property type="entry name" value="BIOTIN PROTEIN LIGASE"/>
    <property type="match status" value="1"/>
</dbReference>
<evidence type="ECO:0000256" key="4">
    <source>
        <dbReference type="ARBA" id="ARBA00023267"/>
    </source>
</evidence>
<evidence type="ECO:0000256" key="1">
    <source>
        <dbReference type="ARBA" id="ARBA00022598"/>
    </source>
</evidence>
<evidence type="ECO:0000256" key="3">
    <source>
        <dbReference type="ARBA" id="ARBA00022840"/>
    </source>
</evidence>
<organism evidence="8 9">
    <name type="scientific">Hyphococcus aureus</name>
    <dbReference type="NCBI Taxonomy" id="2666033"/>
    <lineage>
        <taxon>Bacteria</taxon>
        <taxon>Pseudomonadati</taxon>
        <taxon>Pseudomonadota</taxon>
        <taxon>Alphaproteobacteria</taxon>
        <taxon>Parvularculales</taxon>
        <taxon>Parvularculaceae</taxon>
        <taxon>Hyphococcus</taxon>
    </lineage>
</organism>
<dbReference type="InterPro" id="IPR003142">
    <property type="entry name" value="BPL_C"/>
</dbReference>
<feature type="domain" description="BPL/LPL catalytic" evidence="7">
    <location>
        <begin position="1"/>
        <end position="177"/>
    </location>
</feature>
<dbReference type="InterPro" id="IPR004143">
    <property type="entry name" value="BPL_LPL_catalytic"/>
</dbReference>
<dbReference type="GO" id="GO:0004077">
    <property type="term" value="F:biotin--[biotin carboxyl-carrier protein] ligase activity"/>
    <property type="evidence" value="ECO:0007669"/>
    <property type="project" value="UniProtKB-EC"/>
</dbReference>
<name>A0ABW1L046_9PROT</name>
<dbReference type="SUPFAM" id="SSF55681">
    <property type="entry name" value="Class II aaRS and biotin synthetases"/>
    <property type="match status" value="1"/>
</dbReference>
<comment type="catalytic activity">
    <reaction evidence="6">
        <text>biotin + L-lysyl-[protein] + ATP = N(6)-biotinyl-L-lysyl-[protein] + AMP + diphosphate + H(+)</text>
        <dbReference type="Rhea" id="RHEA:11756"/>
        <dbReference type="Rhea" id="RHEA-COMP:9752"/>
        <dbReference type="Rhea" id="RHEA-COMP:10505"/>
        <dbReference type="ChEBI" id="CHEBI:15378"/>
        <dbReference type="ChEBI" id="CHEBI:29969"/>
        <dbReference type="ChEBI" id="CHEBI:30616"/>
        <dbReference type="ChEBI" id="CHEBI:33019"/>
        <dbReference type="ChEBI" id="CHEBI:57586"/>
        <dbReference type="ChEBI" id="CHEBI:83144"/>
        <dbReference type="ChEBI" id="CHEBI:456215"/>
        <dbReference type="EC" id="6.3.4.15"/>
    </reaction>
</comment>
<dbReference type="RefSeq" id="WP_379882509.1">
    <property type="nucleotide sequence ID" value="NZ_JBHPON010000002.1"/>
</dbReference>
<dbReference type="Gene3D" id="3.30.930.10">
    <property type="entry name" value="Bira Bifunctional Protein, Domain 2"/>
    <property type="match status" value="1"/>
</dbReference>
<dbReference type="NCBIfam" id="TIGR00121">
    <property type="entry name" value="birA_ligase"/>
    <property type="match status" value="1"/>
</dbReference>
<evidence type="ECO:0000256" key="5">
    <source>
        <dbReference type="ARBA" id="ARBA00024227"/>
    </source>
</evidence>
<evidence type="ECO:0000259" key="7">
    <source>
        <dbReference type="PROSITE" id="PS51733"/>
    </source>
</evidence>
<keyword evidence="2" id="KW-0547">Nucleotide-binding</keyword>
<dbReference type="Pfam" id="PF02237">
    <property type="entry name" value="BPL_C"/>
    <property type="match status" value="1"/>
</dbReference>
<sequence length="245" mass="26201">MRKLPSGTLIEVFDTLDSTSAEARRRAESGAGGPVWILALRQTAGYGRRGRRWEQETGDFAGTLFFKPDAPMERWGQLSFVIALALAATVDETISEDKIALKWPNDVLIEGGKCGGILLENLGSHLAIGIGVNMVTAPEGMPYAVARLVDHVSPPPGPGAFAASLDGHFWTYYAEWKKAGFGPIRDAWLARAGGVGSAITVRLPNQELSGVFEGIDETGALILRSEAGTRTIAAGEVFFSPQSQE</sequence>
<dbReference type="InterPro" id="IPR004408">
    <property type="entry name" value="Biotin_CoA_COase_ligase"/>
</dbReference>
<dbReference type="InterPro" id="IPR045864">
    <property type="entry name" value="aa-tRNA-synth_II/BPL/LPL"/>
</dbReference>
<keyword evidence="3" id="KW-0067">ATP-binding</keyword>
<dbReference type="InterPro" id="IPR008988">
    <property type="entry name" value="Transcriptional_repressor_C"/>
</dbReference>
<accession>A0ABW1L046</accession>
<keyword evidence="9" id="KW-1185">Reference proteome</keyword>
<dbReference type="Gene3D" id="2.30.30.100">
    <property type="match status" value="1"/>
</dbReference>
<dbReference type="CDD" id="cd16442">
    <property type="entry name" value="BPL"/>
    <property type="match status" value="1"/>
</dbReference>
<dbReference type="Proteomes" id="UP001596116">
    <property type="component" value="Unassembled WGS sequence"/>
</dbReference>
<dbReference type="EMBL" id="JBHPON010000002">
    <property type="protein sequence ID" value="MFC6036261.1"/>
    <property type="molecule type" value="Genomic_DNA"/>
</dbReference>
<evidence type="ECO:0000313" key="9">
    <source>
        <dbReference type="Proteomes" id="UP001596116"/>
    </source>
</evidence>
<proteinExistence type="predicted"/>
<keyword evidence="4" id="KW-0092">Biotin</keyword>
<dbReference type="Pfam" id="PF03099">
    <property type="entry name" value="BPL_LplA_LipB"/>
    <property type="match status" value="1"/>
</dbReference>
<evidence type="ECO:0000256" key="2">
    <source>
        <dbReference type="ARBA" id="ARBA00022741"/>
    </source>
</evidence>
<reference evidence="8 9" key="1">
    <citation type="submission" date="2024-09" db="EMBL/GenBank/DDBJ databases">
        <authorList>
            <person name="Zhang Z.-H."/>
        </authorList>
    </citation>
    <scope>NUCLEOTIDE SEQUENCE [LARGE SCALE GENOMIC DNA]</scope>
    <source>
        <strain evidence="8 9">HHTR114</strain>
    </source>
</reference>
<dbReference type="PROSITE" id="PS51733">
    <property type="entry name" value="BPL_LPL_CATALYTIC"/>
    <property type="match status" value="1"/>
</dbReference>